<accession>A0A7J5ZSB7</accession>
<name>A0A7J5ZSB7_AMEME</name>
<sequence length="193" mass="20699">MEVRHETKKTIKPGESCEALSLVEEKKSDRSGSADESALRGASDVIFAAEGRWRGTGAHHAGVVYAVTVSRRRLRGVVANSSSSAACSTQMAFNPSAVVWFEVAGRFIIRTVYVVVALAASSLSAALYTAQARASELGQSYTQHVVRLMQHGNILPRMLLRAPLWDPTEQLSAGANAKGTASRPQVGFRDGEI</sequence>
<keyword evidence="3" id="KW-1185">Reference proteome</keyword>
<proteinExistence type="predicted"/>
<gene>
    <name evidence="2" type="ORF">AMELA_G00251910</name>
</gene>
<evidence type="ECO:0000313" key="2">
    <source>
        <dbReference type="EMBL" id="KAF4072821.1"/>
    </source>
</evidence>
<dbReference type="Proteomes" id="UP000593565">
    <property type="component" value="Unassembled WGS sequence"/>
</dbReference>
<dbReference type="AlphaFoldDB" id="A0A7J5ZSB7"/>
<evidence type="ECO:0000256" key="1">
    <source>
        <dbReference type="SAM" id="MobiDB-lite"/>
    </source>
</evidence>
<protein>
    <submittedName>
        <fullName evidence="2">Uncharacterized protein</fullName>
    </submittedName>
</protein>
<evidence type="ECO:0000313" key="3">
    <source>
        <dbReference type="Proteomes" id="UP000593565"/>
    </source>
</evidence>
<reference evidence="2 3" key="1">
    <citation type="submission" date="2020-02" db="EMBL/GenBank/DDBJ databases">
        <title>A chromosome-scale genome assembly of the black bullhead catfish (Ameiurus melas).</title>
        <authorList>
            <person name="Wen M."/>
            <person name="Zham M."/>
            <person name="Cabau C."/>
            <person name="Klopp C."/>
            <person name="Donnadieu C."/>
            <person name="Roques C."/>
            <person name="Bouchez O."/>
            <person name="Lampietro C."/>
            <person name="Jouanno E."/>
            <person name="Herpin A."/>
            <person name="Louis A."/>
            <person name="Berthelot C."/>
            <person name="Parey E."/>
            <person name="Roest-Crollius H."/>
            <person name="Braasch I."/>
            <person name="Postlethwait J."/>
            <person name="Robinson-Rechavi M."/>
            <person name="Echchiki A."/>
            <person name="Begum T."/>
            <person name="Montfort J."/>
            <person name="Schartl M."/>
            <person name="Bobe J."/>
            <person name="Guiguen Y."/>
        </authorList>
    </citation>
    <scope>NUCLEOTIDE SEQUENCE [LARGE SCALE GENOMIC DNA]</scope>
    <source>
        <strain evidence="2">M_S1</strain>
        <tissue evidence="2">Blood</tissue>
    </source>
</reference>
<comment type="caution">
    <text evidence="2">The sequence shown here is derived from an EMBL/GenBank/DDBJ whole genome shotgun (WGS) entry which is preliminary data.</text>
</comment>
<dbReference type="EMBL" id="JAAGNN010000024">
    <property type="protein sequence ID" value="KAF4072821.1"/>
    <property type="molecule type" value="Genomic_DNA"/>
</dbReference>
<feature type="region of interest" description="Disordered" evidence="1">
    <location>
        <begin position="173"/>
        <end position="193"/>
    </location>
</feature>
<organism evidence="2 3">
    <name type="scientific">Ameiurus melas</name>
    <name type="common">Black bullhead</name>
    <name type="synonym">Silurus melas</name>
    <dbReference type="NCBI Taxonomy" id="219545"/>
    <lineage>
        <taxon>Eukaryota</taxon>
        <taxon>Metazoa</taxon>
        <taxon>Chordata</taxon>
        <taxon>Craniata</taxon>
        <taxon>Vertebrata</taxon>
        <taxon>Euteleostomi</taxon>
        <taxon>Actinopterygii</taxon>
        <taxon>Neopterygii</taxon>
        <taxon>Teleostei</taxon>
        <taxon>Ostariophysi</taxon>
        <taxon>Siluriformes</taxon>
        <taxon>Ictaluridae</taxon>
        <taxon>Ameiurus</taxon>
    </lineage>
</organism>